<dbReference type="PATRIC" id="fig|1423727.3.peg.404"/>
<dbReference type="PANTHER" id="PTHR38451:SF1">
    <property type="entry name" value="TRNA (ADENINE(22)-N(1))-METHYLTRANSFERASE"/>
    <property type="match status" value="1"/>
</dbReference>
<dbReference type="Proteomes" id="UP000051672">
    <property type="component" value="Unassembled WGS sequence"/>
</dbReference>
<dbReference type="Gene3D" id="1.10.287.1890">
    <property type="match status" value="1"/>
</dbReference>
<dbReference type="RefSeq" id="WP_057893713.1">
    <property type="nucleotide sequence ID" value="NZ_AYZQ01000001.1"/>
</dbReference>
<dbReference type="EMBL" id="AYZQ01000001">
    <property type="protein sequence ID" value="KRM72692.1"/>
    <property type="molecule type" value="Genomic_DNA"/>
</dbReference>
<dbReference type="OrthoDB" id="5881184at2"/>
<comment type="caution">
    <text evidence="1">The sequence shown here is derived from an EMBL/GenBank/DDBJ whole genome shotgun (WGS) entry which is preliminary data.</text>
</comment>
<keyword evidence="2" id="KW-1185">Reference proteome</keyword>
<dbReference type="GO" id="GO:0032259">
    <property type="term" value="P:methylation"/>
    <property type="evidence" value="ECO:0007669"/>
    <property type="project" value="UniProtKB-KW"/>
</dbReference>
<dbReference type="GO" id="GO:0160105">
    <property type="term" value="F:tRNA (adenine(22)-N1)-methyltransferase activity"/>
    <property type="evidence" value="ECO:0007669"/>
    <property type="project" value="InterPro"/>
</dbReference>
<dbReference type="STRING" id="1423727.FC34_GL000402"/>
<dbReference type="InterPro" id="IPR029063">
    <property type="entry name" value="SAM-dependent_MTases_sf"/>
</dbReference>
<accession>A0A0R2B413</accession>
<reference evidence="1 2" key="1">
    <citation type="journal article" date="2015" name="Genome Announc.">
        <title>Expanding the biotechnology potential of lactobacilli through comparative genomics of 213 strains and associated genera.</title>
        <authorList>
            <person name="Sun Z."/>
            <person name="Harris H.M."/>
            <person name="McCann A."/>
            <person name="Guo C."/>
            <person name="Argimon S."/>
            <person name="Zhang W."/>
            <person name="Yang X."/>
            <person name="Jeffery I.B."/>
            <person name="Cooney J.C."/>
            <person name="Kagawa T.F."/>
            <person name="Liu W."/>
            <person name="Song Y."/>
            <person name="Salvetti E."/>
            <person name="Wrobel A."/>
            <person name="Rasinkangas P."/>
            <person name="Parkhill J."/>
            <person name="Rea M.C."/>
            <person name="O'Sullivan O."/>
            <person name="Ritari J."/>
            <person name="Douillard F.P."/>
            <person name="Paul Ross R."/>
            <person name="Yang R."/>
            <person name="Briner A.E."/>
            <person name="Felis G.E."/>
            <person name="de Vos W.M."/>
            <person name="Barrangou R."/>
            <person name="Klaenhammer T.R."/>
            <person name="Caufield P.W."/>
            <person name="Cui Y."/>
            <person name="Zhang H."/>
            <person name="O'Toole P.W."/>
        </authorList>
    </citation>
    <scope>NUCLEOTIDE SEQUENCE [LARGE SCALE GENOMIC DNA]</scope>
    <source>
        <strain evidence="1 2">DSM 23927</strain>
    </source>
</reference>
<evidence type="ECO:0000313" key="1">
    <source>
        <dbReference type="EMBL" id="KRM72692.1"/>
    </source>
</evidence>
<dbReference type="Pfam" id="PF04816">
    <property type="entry name" value="TrmK"/>
    <property type="match status" value="1"/>
</dbReference>
<proteinExistence type="predicted"/>
<dbReference type="PANTHER" id="PTHR38451">
    <property type="entry name" value="TRNA (ADENINE(22)-N(1))-METHYLTRANSFERASE"/>
    <property type="match status" value="1"/>
</dbReference>
<sequence length="231" mass="25179">MQNFHLSKRLTAISQFVTEGDRVADIGTDHAYVPIHLVENGTIDFAIASDVGEGPVKIAKANIEAAGLSDKIDVRLADGLTGIKPEDAVSAVIIAGMGGQLINDILDAGLDYLDGTETLILGPNRDVFEVRQWLNQHEFGIVDEAILEEDGHVYEIVVAGRTKPEVPYTDADLQFGPILRKQKSPLFIEQLKIRGEKTEAILAGLSDANLVPFTKIREQENLLKLIEAELA</sequence>
<keyword evidence="1" id="KW-0808">Transferase</keyword>
<dbReference type="AlphaFoldDB" id="A0A0R2B413"/>
<dbReference type="InterPro" id="IPR006901">
    <property type="entry name" value="TrmK"/>
</dbReference>
<dbReference type="Gene3D" id="3.40.50.150">
    <property type="entry name" value="Vaccinia Virus protein VP39"/>
    <property type="match status" value="1"/>
</dbReference>
<dbReference type="SUPFAM" id="SSF53335">
    <property type="entry name" value="S-adenosyl-L-methionine-dependent methyltransferases"/>
    <property type="match status" value="1"/>
</dbReference>
<gene>
    <name evidence="1" type="ORF">FC34_GL000402</name>
</gene>
<name>A0A0R2B413_9LACO</name>
<evidence type="ECO:0000313" key="2">
    <source>
        <dbReference type="Proteomes" id="UP000051672"/>
    </source>
</evidence>
<protein>
    <submittedName>
        <fullName evidence="1">SAM-dependent methyltransferase</fullName>
    </submittedName>
</protein>
<dbReference type="PIRSF" id="PIRSF018637">
    <property type="entry name" value="TrmK"/>
    <property type="match status" value="1"/>
</dbReference>
<organism evidence="1 2">
    <name type="scientific">Lacticaseibacillus brantae DSM 23927</name>
    <dbReference type="NCBI Taxonomy" id="1423727"/>
    <lineage>
        <taxon>Bacteria</taxon>
        <taxon>Bacillati</taxon>
        <taxon>Bacillota</taxon>
        <taxon>Bacilli</taxon>
        <taxon>Lactobacillales</taxon>
        <taxon>Lactobacillaceae</taxon>
        <taxon>Lacticaseibacillus</taxon>
    </lineage>
</organism>
<keyword evidence="1" id="KW-0489">Methyltransferase</keyword>